<evidence type="ECO:0000313" key="2">
    <source>
        <dbReference type="Proteomes" id="UP000181980"/>
    </source>
</evidence>
<organism evidence="1 2">
    <name type="scientific">Jiangella alba</name>
    <dbReference type="NCBI Taxonomy" id="561176"/>
    <lineage>
        <taxon>Bacteria</taxon>
        <taxon>Bacillati</taxon>
        <taxon>Actinomycetota</taxon>
        <taxon>Actinomycetes</taxon>
        <taxon>Jiangellales</taxon>
        <taxon>Jiangellaceae</taxon>
        <taxon>Jiangella</taxon>
    </lineage>
</organism>
<dbReference type="Proteomes" id="UP000181980">
    <property type="component" value="Unassembled WGS sequence"/>
</dbReference>
<gene>
    <name evidence="1" type="ORF">SAMN04488561_4048</name>
</gene>
<dbReference type="EMBL" id="FNUC01000004">
    <property type="protein sequence ID" value="SEF11260.1"/>
    <property type="molecule type" value="Genomic_DNA"/>
</dbReference>
<proteinExistence type="predicted"/>
<protein>
    <submittedName>
        <fullName evidence="1">Transcriptional regulator, AbiEi antitoxin, Type IV TA system</fullName>
    </submittedName>
</protein>
<dbReference type="STRING" id="561176.SAMN04488561_4048"/>
<accession>A0A1H5PC26</accession>
<name>A0A1H5PC26_9ACTN</name>
<keyword evidence="2" id="KW-1185">Reference proteome</keyword>
<reference evidence="2" key="1">
    <citation type="submission" date="2016-10" db="EMBL/GenBank/DDBJ databases">
        <authorList>
            <person name="Varghese N."/>
            <person name="Submissions S."/>
        </authorList>
    </citation>
    <scope>NUCLEOTIDE SEQUENCE [LARGE SCALE GENOMIC DNA]</scope>
    <source>
        <strain evidence="2">DSM 45237</strain>
    </source>
</reference>
<dbReference type="AlphaFoldDB" id="A0A1H5PC26"/>
<sequence length="309" mass="34691">MDLDELLTRQHGMLSRAQAIASGLNARRVEWLVTSRRWRRVHAGVFATFTGPLPFEAQVWAAVLRAGRGAVAGHRTAAYLDGLCDDAGPVIHVTVPADRYVQCKIDGVRVHYAHRLPHTRHPSKNPPRTRLDDTVLDLVDVAPHPREAEGWVTAACQRRLTTPQRLADALARRKKIRWRPMTEAMLADGAQSPLELRHLRRVERAHGLPTGCRQRRIAGSRVSWIDVDYDEYRVRVELDGRIGHTGEGRFRDRRRDNRATVDGHATLRYGHADVFGDACGVAAEHVRVLRARGWTGRPRSCGPSCQVAP</sequence>
<dbReference type="RefSeq" id="WP_216094030.1">
    <property type="nucleotide sequence ID" value="NZ_FNUC01000004.1"/>
</dbReference>
<evidence type="ECO:0000313" key="1">
    <source>
        <dbReference type="EMBL" id="SEF11260.1"/>
    </source>
</evidence>